<dbReference type="InterPro" id="IPR023346">
    <property type="entry name" value="Lysozyme-like_dom_sf"/>
</dbReference>
<dbReference type="InterPro" id="IPR000189">
    <property type="entry name" value="Transglyc_AS"/>
</dbReference>
<accession>A0A2S0P8Y6</accession>
<protein>
    <recommendedName>
        <fullName evidence="4">Transglycosylase SLT domain-containing protein</fullName>
    </recommendedName>
</protein>
<dbReference type="CDD" id="cd00254">
    <property type="entry name" value="LT-like"/>
    <property type="match status" value="1"/>
</dbReference>
<gene>
    <name evidence="5" type="ORF">DAI18_07055</name>
</gene>
<dbReference type="OrthoDB" id="9815002at2"/>
<dbReference type="PROSITE" id="PS00922">
    <property type="entry name" value="TRANSGLYCOSYLASE"/>
    <property type="match status" value="1"/>
</dbReference>
<keyword evidence="3" id="KW-0732">Signal</keyword>
<dbReference type="EMBL" id="CP028519">
    <property type="protein sequence ID" value="AVY93828.1"/>
    <property type="molecule type" value="Genomic_DNA"/>
</dbReference>
<dbReference type="Pfam" id="PF01464">
    <property type="entry name" value="SLT"/>
    <property type="match status" value="1"/>
</dbReference>
<evidence type="ECO:0000256" key="2">
    <source>
        <dbReference type="SAM" id="MobiDB-lite"/>
    </source>
</evidence>
<organism evidence="5 6">
    <name type="scientific">Microvirgula aerodenitrificans</name>
    <dbReference type="NCBI Taxonomy" id="57480"/>
    <lineage>
        <taxon>Bacteria</taxon>
        <taxon>Pseudomonadati</taxon>
        <taxon>Pseudomonadota</taxon>
        <taxon>Betaproteobacteria</taxon>
        <taxon>Neisseriales</taxon>
        <taxon>Aquaspirillaceae</taxon>
        <taxon>Microvirgula</taxon>
    </lineage>
</organism>
<evidence type="ECO:0000259" key="4">
    <source>
        <dbReference type="Pfam" id="PF01464"/>
    </source>
</evidence>
<feature type="signal peptide" evidence="3">
    <location>
        <begin position="1"/>
        <end position="30"/>
    </location>
</feature>
<feature type="compositionally biased region" description="Polar residues" evidence="2">
    <location>
        <begin position="182"/>
        <end position="193"/>
    </location>
</feature>
<dbReference type="KEGG" id="maer:DAI18_07055"/>
<evidence type="ECO:0000313" key="5">
    <source>
        <dbReference type="EMBL" id="AVY93828.1"/>
    </source>
</evidence>
<dbReference type="AlphaFoldDB" id="A0A2S0P8Y6"/>
<dbReference type="PANTHER" id="PTHR37423">
    <property type="entry name" value="SOLUBLE LYTIC MUREIN TRANSGLYCOSYLASE-RELATED"/>
    <property type="match status" value="1"/>
</dbReference>
<dbReference type="PANTHER" id="PTHR37423:SF2">
    <property type="entry name" value="MEMBRANE-BOUND LYTIC MUREIN TRANSGLYCOSYLASE C"/>
    <property type="match status" value="1"/>
</dbReference>
<dbReference type="Gene3D" id="1.10.530.10">
    <property type="match status" value="1"/>
</dbReference>
<reference evidence="5 6" key="1">
    <citation type="submission" date="2018-04" db="EMBL/GenBank/DDBJ databases">
        <title>Denitrifier Microvirgula.</title>
        <authorList>
            <person name="Anderson E."/>
            <person name="Jang J."/>
            <person name="Ishii S."/>
        </authorList>
    </citation>
    <scope>NUCLEOTIDE SEQUENCE [LARGE SCALE GENOMIC DNA]</scope>
    <source>
        <strain evidence="5 6">BE2.4</strain>
    </source>
</reference>
<keyword evidence="6" id="KW-1185">Reference proteome</keyword>
<sequence>MPTVPMTERAWRRMAVTGLLALTMLAPVQAGERHAASILAAARATGLDARLLQAMVAVESGHDALAVSPKGAIGLMQVMPATGRRFGFTDLADPDVNLRAGATYLKWLLAHFDGDLTLAVAAYNAGEGAVHRHGRQVPPYPETRQYVRRVLTRYRGGQPVPPPSRLGQLAGLLLSSPAPAANETQNPTESGQFRKSAARAPLVWIP</sequence>
<feature type="chain" id="PRO_5015726334" description="Transglycosylase SLT domain-containing protein" evidence="3">
    <location>
        <begin position="31"/>
        <end position="206"/>
    </location>
</feature>
<proteinExistence type="inferred from homology"/>
<comment type="similarity">
    <text evidence="1">Belongs to the transglycosylase Slt family.</text>
</comment>
<evidence type="ECO:0000313" key="6">
    <source>
        <dbReference type="Proteomes" id="UP000244173"/>
    </source>
</evidence>
<dbReference type="GO" id="GO:0008933">
    <property type="term" value="F:peptidoglycan lytic transglycosylase activity"/>
    <property type="evidence" value="ECO:0007669"/>
    <property type="project" value="InterPro"/>
</dbReference>
<dbReference type="SUPFAM" id="SSF53955">
    <property type="entry name" value="Lysozyme-like"/>
    <property type="match status" value="1"/>
</dbReference>
<dbReference type="InterPro" id="IPR008258">
    <property type="entry name" value="Transglycosylase_SLT_dom_1"/>
</dbReference>
<name>A0A2S0P8Y6_9NEIS</name>
<feature type="region of interest" description="Disordered" evidence="2">
    <location>
        <begin position="178"/>
        <end position="206"/>
    </location>
</feature>
<evidence type="ECO:0000256" key="3">
    <source>
        <dbReference type="SAM" id="SignalP"/>
    </source>
</evidence>
<evidence type="ECO:0000256" key="1">
    <source>
        <dbReference type="ARBA" id="ARBA00007734"/>
    </source>
</evidence>
<dbReference type="GO" id="GO:0000270">
    <property type="term" value="P:peptidoglycan metabolic process"/>
    <property type="evidence" value="ECO:0007669"/>
    <property type="project" value="InterPro"/>
</dbReference>
<feature type="domain" description="Transglycosylase SLT" evidence="4">
    <location>
        <begin position="38"/>
        <end position="137"/>
    </location>
</feature>
<dbReference type="Proteomes" id="UP000244173">
    <property type="component" value="Chromosome"/>
</dbReference>
<dbReference type="GO" id="GO:0016020">
    <property type="term" value="C:membrane"/>
    <property type="evidence" value="ECO:0007669"/>
    <property type="project" value="InterPro"/>
</dbReference>